<evidence type="ECO:0000313" key="3">
    <source>
        <dbReference type="EMBL" id="RDB03232.1"/>
    </source>
</evidence>
<name>A0A369I2H6_9BACT</name>
<dbReference type="Pfam" id="PF12969">
    <property type="entry name" value="DUF3857"/>
    <property type="match status" value="1"/>
</dbReference>
<dbReference type="InterPro" id="IPR038765">
    <property type="entry name" value="Papain-like_cys_pep_sf"/>
</dbReference>
<dbReference type="SMART" id="SM00460">
    <property type="entry name" value="TGc"/>
    <property type="match status" value="1"/>
</dbReference>
<dbReference type="SUPFAM" id="SSF54001">
    <property type="entry name" value="Cysteine proteinases"/>
    <property type="match status" value="1"/>
</dbReference>
<organism evidence="3 4">
    <name type="scientific">Runella aurantiaca</name>
    <dbReference type="NCBI Taxonomy" id="2282308"/>
    <lineage>
        <taxon>Bacteria</taxon>
        <taxon>Pseudomonadati</taxon>
        <taxon>Bacteroidota</taxon>
        <taxon>Cytophagia</taxon>
        <taxon>Cytophagales</taxon>
        <taxon>Spirosomataceae</taxon>
        <taxon>Runella</taxon>
    </lineage>
</organism>
<evidence type="ECO:0000313" key="4">
    <source>
        <dbReference type="Proteomes" id="UP000253141"/>
    </source>
</evidence>
<dbReference type="AlphaFoldDB" id="A0A369I2H6"/>
<keyword evidence="1" id="KW-0472">Membrane</keyword>
<dbReference type="Pfam" id="PF01841">
    <property type="entry name" value="Transglut_core"/>
    <property type="match status" value="1"/>
</dbReference>
<dbReference type="Gene3D" id="2.60.120.1130">
    <property type="match status" value="1"/>
</dbReference>
<dbReference type="Proteomes" id="UP000253141">
    <property type="component" value="Unassembled WGS sequence"/>
</dbReference>
<protein>
    <submittedName>
        <fullName evidence="3">DUF3857 domain-containing protein</fullName>
    </submittedName>
</protein>
<dbReference type="EMBL" id="QPIW01000029">
    <property type="protein sequence ID" value="RDB03232.1"/>
    <property type="molecule type" value="Genomic_DNA"/>
</dbReference>
<keyword evidence="1" id="KW-1133">Transmembrane helix</keyword>
<dbReference type="InterPro" id="IPR024618">
    <property type="entry name" value="DUF3857"/>
</dbReference>
<dbReference type="OrthoDB" id="8595007at2"/>
<dbReference type="InterPro" id="IPR002931">
    <property type="entry name" value="Transglutaminase-like"/>
</dbReference>
<keyword evidence="4" id="KW-1185">Reference proteome</keyword>
<sequence length="653" mass="74759">MPYPFLPHKTVGLTRFTLTTLSFIFLSFTIIWAQPKVNVAQLKAKFPNEEMAYLNRSEQVTVDLVNGALQIDVLHQEDRVFLDERASVWADERIYFSDAFQEIKDLEAISYVPEKAGFKRTPVTDFKTERPSPGGGIFFDDMQVKKFTFPGAKQGGIGTVSYREHIKNPYMLSGFVFGNYVPVINSDFSVTFPASVKISYKTYGDMKGITFKQTTLNGKTTYAWKAQNLKTSPLETESLSLRYYVPQVLLFIESYTIDGKTTEVLGNVQKLFNYYKSLVKDLNKQPNAPLQALTDSLTRGKTEEEKIKSVYYWVQDHIKYIAFEEGLGGFIPRQAADVWQKRYGDCKDMASLTSTMLKLAGIPAHLVWIGTRDIPYRYVENPSMSVDNHMIAAVKRDGKWQFLDATDDRIDFGLPTSHIQGKEAMIMTSEDKYEIVTVPIVPASQNFRRDSMILSLDGKTLKGQGTLMFEGLWKTSVKSAIQYRSEPQRDEYYKNILSRGSNKSTLEKRTVSGINQRDVPVQFDYTFRVPDYVQEAAGELFINPHLIRTWADKRMEDTRKNDWKHEFAHTQETVEILPIPAGYEVSYLPENRSFANPDFGFSLSYEQKNGQITIRSKLTLNTLLVKKTSFSEWNKMIEALNEAYSEVISLKKK</sequence>
<dbReference type="Gene3D" id="2.60.40.3140">
    <property type="match status" value="1"/>
</dbReference>
<accession>A0A369I2H6</accession>
<evidence type="ECO:0000259" key="2">
    <source>
        <dbReference type="SMART" id="SM00460"/>
    </source>
</evidence>
<feature type="transmembrane region" description="Helical" evidence="1">
    <location>
        <begin position="12"/>
        <end position="33"/>
    </location>
</feature>
<comment type="caution">
    <text evidence="3">The sequence shown here is derived from an EMBL/GenBank/DDBJ whole genome shotgun (WGS) entry which is preliminary data.</text>
</comment>
<keyword evidence="1" id="KW-0812">Transmembrane</keyword>
<reference evidence="3 4" key="1">
    <citation type="submission" date="2018-07" db="EMBL/GenBank/DDBJ databases">
        <title>Genome analysis of Runella aurantiaca.</title>
        <authorList>
            <person name="Yang X."/>
        </authorList>
    </citation>
    <scope>NUCLEOTIDE SEQUENCE [LARGE SCALE GENOMIC DNA]</scope>
    <source>
        <strain evidence="3 4">YX9</strain>
    </source>
</reference>
<feature type="domain" description="Transglutaminase-like" evidence="2">
    <location>
        <begin position="338"/>
        <end position="407"/>
    </location>
</feature>
<dbReference type="Gene3D" id="3.10.620.30">
    <property type="match status" value="1"/>
</dbReference>
<evidence type="ECO:0000256" key="1">
    <source>
        <dbReference type="SAM" id="Phobius"/>
    </source>
</evidence>
<gene>
    <name evidence="3" type="ORF">DVG78_24665</name>
</gene>
<proteinExistence type="predicted"/>
<dbReference type="RefSeq" id="WP_114463687.1">
    <property type="nucleotide sequence ID" value="NZ_QPIW01000029.1"/>
</dbReference>